<evidence type="ECO:0000256" key="2">
    <source>
        <dbReference type="ARBA" id="ARBA00022448"/>
    </source>
</evidence>
<reference evidence="11" key="1">
    <citation type="journal article" date="2015" name="MBio">
        <title>Genome-Resolved Metagenomic Analysis Reveals Roles for Candidate Phyla and Other Microbial Community Members in Biogeochemical Transformations in Oil Reservoirs.</title>
        <authorList>
            <person name="Hu P."/>
            <person name="Tom L."/>
            <person name="Singh A."/>
            <person name="Thomas B.C."/>
            <person name="Baker B.J."/>
            <person name="Piceno Y.M."/>
            <person name="Andersen G.L."/>
            <person name="Banfield J.F."/>
        </authorList>
    </citation>
    <scope>NUCLEOTIDE SEQUENCE [LARGE SCALE GENOMIC DNA]</scope>
</reference>
<evidence type="ECO:0000256" key="1">
    <source>
        <dbReference type="ARBA" id="ARBA00004196"/>
    </source>
</evidence>
<keyword evidence="2" id="KW-0813">Transport</keyword>
<feature type="transmembrane region" description="Helical" evidence="7">
    <location>
        <begin position="21"/>
        <end position="44"/>
    </location>
</feature>
<dbReference type="Proteomes" id="UP000053860">
    <property type="component" value="Unassembled WGS sequence"/>
</dbReference>
<proteinExistence type="predicted"/>
<evidence type="ECO:0000256" key="6">
    <source>
        <dbReference type="ARBA" id="ARBA00023004"/>
    </source>
</evidence>
<evidence type="ECO:0000256" key="5">
    <source>
        <dbReference type="ARBA" id="ARBA00022982"/>
    </source>
</evidence>
<evidence type="ECO:0000256" key="7">
    <source>
        <dbReference type="SAM" id="Phobius"/>
    </source>
</evidence>
<dbReference type="PATRIC" id="fig|294710.3.peg.1574"/>
<evidence type="ECO:0000256" key="3">
    <source>
        <dbReference type="ARBA" id="ARBA00022617"/>
    </source>
</evidence>
<keyword evidence="6" id="KW-0408">Iron</keyword>
<dbReference type="GO" id="GO:0046872">
    <property type="term" value="F:metal ion binding"/>
    <property type="evidence" value="ECO:0007669"/>
    <property type="project" value="UniProtKB-KW"/>
</dbReference>
<evidence type="ECO:0000313" key="11">
    <source>
        <dbReference type="Proteomes" id="UP000053860"/>
    </source>
</evidence>
<keyword evidence="7" id="KW-1133">Transmembrane helix</keyword>
<protein>
    <submittedName>
        <fullName evidence="10">Uncharacterized protein</fullName>
    </submittedName>
</protein>
<gene>
    <name evidence="10" type="ORF">XD92_0077</name>
</gene>
<dbReference type="InterPro" id="IPR005126">
    <property type="entry name" value="NapC/NirT_cyt_c_N"/>
</dbReference>
<keyword evidence="3" id="KW-0349">Heme</keyword>
<dbReference type="InterPro" id="IPR005532">
    <property type="entry name" value="SUMF_dom"/>
</dbReference>
<dbReference type="InterPro" id="IPR038266">
    <property type="entry name" value="NapC/NirT_cytc_sf"/>
</dbReference>
<dbReference type="GO" id="GO:0120147">
    <property type="term" value="F:formylglycine-generating oxidase activity"/>
    <property type="evidence" value="ECO:0007669"/>
    <property type="project" value="TreeGrafter"/>
</dbReference>
<dbReference type="Pfam" id="PF03781">
    <property type="entry name" value="FGE-sulfatase"/>
    <property type="match status" value="1"/>
</dbReference>
<dbReference type="Pfam" id="PF03264">
    <property type="entry name" value="Cytochrom_NNT"/>
    <property type="match status" value="1"/>
</dbReference>
<keyword evidence="7" id="KW-0472">Membrane</keyword>
<dbReference type="STRING" id="1123008.GCA_000380985_02242"/>
<comment type="subcellular location">
    <subcellularLocation>
        <location evidence="1">Cell envelope</location>
    </subcellularLocation>
</comment>
<dbReference type="SUPFAM" id="SSF48695">
    <property type="entry name" value="Multiheme cytochromes"/>
    <property type="match status" value="1"/>
</dbReference>
<dbReference type="SUPFAM" id="SSF56436">
    <property type="entry name" value="C-type lectin-like"/>
    <property type="match status" value="1"/>
</dbReference>
<feature type="domain" description="NapC/NirT cytochrome c N-terminal" evidence="8">
    <location>
        <begin position="19"/>
        <end position="183"/>
    </location>
</feature>
<comment type="caution">
    <text evidence="10">The sequence shown here is derived from an EMBL/GenBank/DDBJ whole genome shotgun (WGS) entry which is preliminary data.</text>
</comment>
<dbReference type="InterPro" id="IPR051043">
    <property type="entry name" value="Sulfatase_Mod_Factor_Kinase"/>
</dbReference>
<dbReference type="Gene3D" id="3.90.1580.10">
    <property type="entry name" value="paralog of FGE (formylglycine-generating enzyme)"/>
    <property type="match status" value="1"/>
</dbReference>
<evidence type="ECO:0000259" key="8">
    <source>
        <dbReference type="Pfam" id="PF03264"/>
    </source>
</evidence>
<name>A0A101HKZ2_9BACT</name>
<dbReference type="InterPro" id="IPR036280">
    <property type="entry name" value="Multihaem_cyt_sf"/>
</dbReference>
<accession>A0A101HKZ2</accession>
<dbReference type="Gene3D" id="1.10.3820.10">
    <property type="entry name" value="Di-heme elbow motif domain"/>
    <property type="match status" value="1"/>
</dbReference>
<dbReference type="InterPro" id="IPR042095">
    <property type="entry name" value="SUMF_sf"/>
</dbReference>
<dbReference type="PANTHER" id="PTHR23150:SF19">
    <property type="entry name" value="FORMYLGLYCINE-GENERATING ENZYME"/>
    <property type="match status" value="1"/>
</dbReference>
<evidence type="ECO:0000259" key="9">
    <source>
        <dbReference type="Pfam" id="PF03781"/>
    </source>
</evidence>
<keyword evidence="7" id="KW-0812">Transmembrane</keyword>
<dbReference type="InterPro" id="IPR016187">
    <property type="entry name" value="CTDL_fold"/>
</dbReference>
<dbReference type="AlphaFoldDB" id="A0A101HKZ2"/>
<keyword evidence="4" id="KW-0479">Metal-binding</keyword>
<keyword evidence="5" id="KW-0249">Electron transport</keyword>
<dbReference type="PANTHER" id="PTHR23150">
    <property type="entry name" value="SULFATASE MODIFYING FACTOR 1, 2"/>
    <property type="match status" value="1"/>
</dbReference>
<evidence type="ECO:0000313" key="10">
    <source>
        <dbReference type="EMBL" id="KUK78738.1"/>
    </source>
</evidence>
<organism evidence="10 11">
    <name type="scientific">Proteiniphilum acetatigenes</name>
    <dbReference type="NCBI Taxonomy" id="294710"/>
    <lineage>
        <taxon>Bacteria</taxon>
        <taxon>Pseudomonadati</taxon>
        <taxon>Bacteroidota</taxon>
        <taxon>Bacteroidia</taxon>
        <taxon>Bacteroidales</taxon>
        <taxon>Dysgonomonadaceae</taxon>
        <taxon>Proteiniphilum</taxon>
    </lineage>
</organism>
<feature type="domain" description="Sulfatase-modifying factor enzyme-like" evidence="9">
    <location>
        <begin position="232"/>
        <end position="485"/>
    </location>
</feature>
<sequence>MPRRSRKNEQPGERVYKRKGFILILGFFIGVLFIASLYQTSVYFSTNESCMMCHVHPHAEESWKLSTHVNNGSGVMVNCIDCHLPPTDNTWEHYSAKLVLGMRDVWGYLTKDTADIDWDKKSELENAVKYIPNKSCVKCHQNLFPQGVTDDGITAHLYYEENVEKLDLQCISCHLDVGHYNPNYAHGQMVGIPGMTGSAAVDTSLYFKEATAVSSFADYREQIPGTAVSFQMRAIKGGTFKMGSPEKEPFRRPDESPQHEVTVSPFFMAEAETTWNMYWAFYAETMSEGRTPPEMVYENNLTAMGVDAISGPTPPFGYPDQGWGQGERPAITMTHYAAETFCQWLSAKTGKKYRLPTEAEWEYAARGGTQTAYFFPGSPKDFSDYGFMRNIFKPKTDSISAYVVYNKNSDGRTQPPSVVLPNPFGLKNTLGNVMEYTADKYDPEAYAKRSGVTRDPLVTQGEEWVVRGGHYDSDASEVRSAGRAHTLHEAWLKTDPQQPKSIWWYSDIKGIGFRVVCEPDPSLF</sequence>
<evidence type="ECO:0000256" key="4">
    <source>
        <dbReference type="ARBA" id="ARBA00022723"/>
    </source>
</evidence>
<dbReference type="EMBL" id="LGGN01000006">
    <property type="protein sequence ID" value="KUK78738.1"/>
    <property type="molecule type" value="Genomic_DNA"/>
</dbReference>
<dbReference type="GO" id="GO:0030313">
    <property type="term" value="C:cell envelope"/>
    <property type="evidence" value="ECO:0007669"/>
    <property type="project" value="UniProtKB-SubCell"/>
</dbReference>